<dbReference type="Proteomes" id="UP001153954">
    <property type="component" value="Unassembled WGS sequence"/>
</dbReference>
<sequence>MRRWLVVWQASLLFVSGTLDVRFLNSRYASSQFDCFEYSEPLPIRTFDAGWGLPRKSAKMIHSTAEIYRPTPVIHDISRRIDFLLSNREDIIKEHAKLVQDINSLKQVIFVAPITDESKDYEDSIFNEIIETTSTTTSRPSTTKSLKPTKTGIPILLLGGASRQHTLKNSPLKNQRQTLSLVGTSVSPLVRHPYPIMTAASQRQPVRICMSSPFSYVTTTRHPSLWERILKSVVPR</sequence>
<proteinExistence type="predicted"/>
<evidence type="ECO:0000256" key="1">
    <source>
        <dbReference type="SAM" id="SignalP"/>
    </source>
</evidence>
<feature type="chain" id="PRO_5043807184" evidence="1">
    <location>
        <begin position="21"/>
        <end position="236"/>
    </location>
</feature>
<dbReference type="AlphaFoldDB" id="A0AAU9UV23"/>
<reference evidence="2" key="1">
    <citation type="submission" date="2022-03" db="EMBL/GenBank/DDBJ databases">
        <authorList>
            <person name="Tunstrom K."/>
        </authorList>
    </citation>
    <scope>NUCLEOTIDE SEQUENCE</scope>
</reference>
<accession>A0AAU9UV23</accession>
<keyword evidence="3" id="KW-1185">Reference proteome</keyword>
<protein>
    <submittedName>
        <fullName evidence="2">Uncharacterized protein</fullName>
    </submittedName>
</protein>
<dbReference type="EMBL" id="CAKOGL010000026">
    <property type="protein sequence ID" value="CAH2103534.1"/>
    <property type="molecule type" value="Genomic_DNA"/>
</dbReference>
<name>A0AAU9UV23_EUPED</name>
<comment type="caution">
    <text evidence="2">The sequence shown here is derived from an EMBL/GenBank/DDBJ whole genome shotgun (WGS) entry which is preliminary data.</text>
</comment>
<evidence type="ECO:0000313" key="2">
    <source>
        <dbReference type="EMBL" id="CAH2103534.1"/>
    </source>
</evidence>
<evidence type="ECO:0000313" key="3">
    <source>
        <dbReference type="Proteomes" id="UP001153954"/>
    </source>
</evidence>
<keyword evidence="1" id="KW-0732">Signal</keyword>
<feature type="signal peptide" evidence="1">
    <location>
        <begin position="1"/>
        <end position="20"/>
    </location>
</feature>
<gene>
    <name evidence="2" type="ORF">EEDITHA_LOCUS18031</name>
</gene>
<organism evidence="2 3">
    <name type="scientific">Euphydryas editha</name>
    <name type="common">Edith's checkerspot</name>
    <dbReference type="NCBI Taxonomy" id="104508"/>
    <lineage>
        <taxon>Eukaryota</taxon>
        <taxon>Metazoa</taxon>
        <taxon>Ecdysozoa</taxon>
        <taxon>Arthropoda</taxon>
        <taxon>Hexapoda</taxon>
        <taxon>Insecta</taxon>
        <taxon>Pterygota</taxon>
        <taxon>Neoptera</taxon>
        <taxon>Endopterygota</taxon>
        <taxon>Lepidoptera</taxon>
        <taxon>Glossata</taxon>
        <taxon>Ditrysia</taxon>
        <taxon>Papilionoidea</taxon>
        <taxon>Nymphalidae</taxon>
        <taxon>Nymphalinae</taxon>
        <taxon>Euphydryas</taxon>
    </lineage>
</organism>